<dbReference type="OrthoDB" id="2159969at2759"/>
<evidence type="ECO:0008006" key="3">
    <source>
        <dbReference type="Google" id="ProtNLM"/>
    </source>
</evidence>
<protein>
    <recommendedName>
        <fullName evidence="3">MPN domain-containing protein</fullName>
    </recommendedName>
</protein>
<dbReference type="AlphaFoldDB" id="A0A1Y1VM64"/>
<dbReference type="Gene3D" id="3.40.140.10">
    <property type="entry name" value="Cytidine Deaminase, domain 2"/>
    <property type="match status" value="1"/>
</dbReference>
<evidence type="ECO:0000313" key="1">
    <source>
        <dbReference type="EMBL" id="ORX59235.1"/>
    </source>
</evidence>
<proteinExistence type="predicted"/>
<dbReference type="Proteomes" id="UP000193719">
    <property type="component" value="Unassembled WGS sequence"/>
</dbReference>
<gene>
    <name evidence="1" type="ORF">BCR36DRAFT_276239</name>
</gene>
<evidence type="ECO:0000313" key="2">
    <source>
        <dbReference type="Proteomes" id="UP000193719"/>
    </source>
</evidence>
<name>A0A1Y1VM64_9FUNG</name>
<accession>A0A1Y1VM64</accession>
<keyword evidence="2" id="KW-1185">Reference proteome</keyword>
<organism evidence="1 2">
    <name type="scientific">Piromyces finnis</name>
    <dbReference type="NCBI Taxonomy" id="1754191"/>
    <lineage>
        <taxon>Eukaryota</taxon>
        <taxon>Fungi</taxon>
        <taxon>Fungi incertae sedis</taxon>
        <taxon>Chytridiomycota</taxon>
        <taxon>Chytridiomycota incertae sedis</taxon>
        <taxon>Neocallimastigomycetes</taxon>
        <taxon>Neocallimastigales</taxon>
        <taxon>Neocallimastigaceae</taxon>
        <taxon>Piromyces</taxon>
    </lineage>
</organism>
<comment type="caution">
    <text evidence="1">The sequence shown here is derived from an EMBL/GenBank/DDBJ whole genome shotgun (WGS) entry which is preliminary data.</text>
</comment>
<reference evidence="1 2" key="2">
    <citation type="submission" date="2016-08" db="EMBL/GenBank/DDBJ databases">
        <title>Pervasive Adenine N6-methylation of Active Genes in Fungi.</title>
        <authorList>
            <consortium name="DOE Joint Genome Institute"/>
            <person name="Mondo S.J."/>
            <person name="Dannebaum R.O."/>
            <person name="Kuo R.C."/>
            <person name="Labutti K."/>
            <person name="Haridas S."/>
            <person name="Kuo A."/>
            <person name="Salamov A."/>
            <person name="Ahrendt S.R."/>
            <person name="Lipzen A."/>
            <person name="Sullivan W."/>
            <person name="Andreopoulos W.B."/>
            <person name="Clum A."/>
            <person name="Lindquist E."/>
            <person name="Daum C."/>
            <person name="Ramamoorthy G.K."/>
            <person name="Gryganskyi A."/>
            <person name="Culley D."/>
            <person name="Magnuson J.K."/>
            <person name="James T.Y."/>
            <person name="O'Malley M.A."/>
            <person name="Stajich J.E."/>
            <person name="Spatafora J.W."/>
            <person name="Visel A."/>
            <person name="Grigoriev I.V."/>
        </authorList>
    </citation>
    <scope>NUCLEOTIDE SEQUENCE [LARGE SCALE GENOMIC DNA]</scope>
    <source>
        <strain evidence="2">finn</strain>
    </source>
</reference>
<reference evidence="1 2" key="1">
    <citation type="submission" date="2016-08" db="EMBL/GenBank/DDBJ databases">
        <title>Genomes of anaerobic fungi encode conserved fungal cellulosomes for biomass hydrolysis.</title>
        <authorList>
            <consortium name="DOE Joint Genome Institute"/>
            <person name="Haitjema C.H."/>
            <person name="Gilmore S.P."/>
            <person name="Henske J.K."/>
            <person name="Solomon K.V."/>
            <person name="De Groot R."/>
            <person name="Kuo A."/>
            <person name="Mondo S.J."/>
            <person name="Salamov A.A."/>
            <person name="Labutti K."/>
            <person name="Zhao Z."/>
            <person name="Chiniquy J."/>
            <person name="Barry K."/>
            <person name="Brewer H.M."/>
            <person name="Purvine S.O."/>
            <person name="Wright A.T."/>
            <person name="Boxma B."/>
            <person name="Van Alen T."/>
            <person name="Hackstein J.H."/>
            <person name="Baker S.E."/>
            <person name="Grigoriev I.V."/>
            <person name="O'Malley M.A."/>
        </authorList>
    </citation>
    <scope>NUCLEOTIDE SEQUENCE [LARGE SCALE GENOMIC DNA]</scope>
    <source>
        <strain evidence="2">finn</strain>
    </source>
</reference>
<sequence length="407" mass="47425">MTNEFNIKDMNFTELLDKGWFEIETKPKSYKEDLMVEVEDKRKKGGIAMKVIIDQSVYNMLLSQVLSDKYNSVLGYLGGSFISIPNSNVNNSSNISNKKDDYHICHITHYISSERKIGDLITNNLNEVDTSFMDAVQYFESKKVNCVGWYKSNSINKVLLPTFNDIAKQARLQQLIPNSVAVLLSSNHLNKNSKENKIISEDSKIMLIYQIYLKDVKNNEVNLKILDNNNKKIDISTINYNPFENLLFHKNLKYYCIPYGVEAKLYPSVDNMENNQKSLLISLKESREAYVSQVVEAKSRIGQKMFIDAEYESFLMKYWKNNVLNSGHYIDQSFKNLSLKKFQLKKMINLRLNTLYNMNYKNKFDASSQHKYHIIESINKELKRVIIIVLILYLLHNVKSILDILIY</sequence>
<dbReference type="STRING" id="1754191.A0A1Y1VM64"/>
<dbReference type="EMBL" id="MCFH01000003">
    <property type="protein sequence ID" value="ORX59235.1"/>
    <property type="molecule type" value="Genomic_DNA"/>
</dbReference>